<feature type="transmembrane region" description="Helical" evidence="10">
    <location>
        <begin position="44"/>
        <end position="62"/>
    </location>
</feature>
<comment type="similarity">
    <text evidence="2 10">Belongs to the DHHC palmitoyltransferase family.</text>
</comment>
<evidence type="ECO:0000256" key="10">
    <source>
        <dbReference type="RuleBase" id="RU079119"/>
    </source>
</evidence>
<keyword evidence="6 10" id="KW-0472">Membrane</keyword>
<feature type="transmembrane region" description="Helical" evidence="10">
    <location>
        <begin position="210"/>
        <end position="236"/>
    </location>
</feature>
<accession>A0ABR2YYZ1</accession>
<evidence type="ECO:0000256" key="7">
    <source>
        <dbReference type="ARBA" id="ARBA00023139"/>
    </source>
</evidence>
<comment type="domain">
    <text evidence="10">The DHHC domain is required for palmitoyltransferase activity.</text>
</comment>
<dbReference type="EMBL" id="JALJOT010000003">
    <property type="protein sequence ID" value="KAK9916920.1"/>
    <property type="molecule type" value="Genomic_DNA"/>
</dbReference>
<feature type="transmembrane region" description="Helical" evidence="10">
    <location>
        <begin position="82"/>
        <end position="102"/>
    </location>
</feature>
<keyword evidence="8" id="KW-0449">Lipoprotein</keyword>
<comment type="catalytic activity">
    <reaction evidence="10">
        <text>L-cysteinyl-[protein] + hexadecanoyl-CoA = S-hexadecanoyl-L-cysteinyl-[protein] + CoA</text>
        <dbReference type="Rhea" id="RHEA:36683"/>
        <dbReference type="Rhea" id="RHEA-COMP:10131"/>
        <dbReference type="Rhea" id="RHEA-COMP:11032"/>
        <dbReference type="ChEBI" id="CHEBI:29950"/>
        <dbReference type="ChEBI" id="CHEBI:57287"/>
        <dbReference type="ChEBI" id="CHEBI:57379"/>
        <dbReference type="ChEBI" id="CHEBI:74151"/>
        <dbReference type="EC" id="2.3.1.225"/>
    </reaction>
</comment>
<evidence type="ECO:0000256" key="11">
    <source>
        <dbReference type="SAM" id="MobiDB-lite"/>
    </source>
</evidence>
<reference evidence="13 14" key="1">
    <citation type="journal article" date="2024" name="Nat. Commun.">
        <title>Phylogenomics reveals the evolutionary origins of lichenization in chlorophyte algae.</title>
        <authorList>
            <person name="Puginier C."/>
            <person name="Libourel C."/>
            <person name="Otte J."/>
            <person name="Skaloud P."/>
            <person name="Haon M."/>
            <person name="Grisel S."/>
            <person name="Petersen M."/>
            <person name="Berrin J.G."/>
            <person name="Delaux P.M."/>
            <person name="Dal Grande F."/>
            <person name="Keller J."/>
        </authorList>
    </citation>
    <scope>NUCLEOTIDE SEQUENCE [LARGE SCALE GENOMIC DNA]</scope>
    <source>
        <strain evidence="13 14">SAG 216-7</strain>
    </source>
</reference>
<keyword evidence="14" id="KW-1185">Reference proteome</keyword>
<keyword evidence="4 10" id="KW-0812">Transmembrane</keyword>
<dbReference type="PROSITE" id="PS50216">
    <property type="entry name" value="DHHC"/>
    <property type="match status" value="1"/>
</dbReference>
<evidence type="ECO:0000256" key="3">
    <source>
        <dbReference type="ARBA" id="ARBA00022679"/>
    </source>
</evidence>
<keyword evidence="3 10" id="KW-0808">Transferase</keyword>
<evidence type="ECO:0000256" key="9">
    <source>
        <dbReference type="ARBA" id="ARBA00023315"/>
    </source>
</evidence>
<feature type="transmembrane region" description="Helical" evidence="10">
    <location>
        <begin position="172"/>
        <end position="190"/>
    </location>
</feature>
<proteinExistence type="inferred from homology"/>
<feature type="domain" description="Palmitoyltransferase DHHC" evidence="12">
    <location>
        <begin position="127"/>
        <end position="248"/>
    </location>
</feature>
<dbReference type="PANTHER" id="PTHR22883">
    <property type="entry name" value="ZINC FINGER DHHC DOMAIN CONTAINING PROTEIN"/>
    <property type="match status" value="1"/>
</dbReference>
<evidence type="ECO:0000256" key="6">
    <source>
        <dbReference type="ARBA" id="ARBA00023136"/>
    </source>
</evidence>
<evidence type="ECO:0000313" key="13">
    <source>
        <dbReference type="EMBL" id="KAK9916920.1"/>
    </source>
</evidence>
<keyword evidence="7" id="KW-0564">Palmitate</keyword>
<dbReference type="EC" id="2.3.1.225" evidence="10"/>
<dbReference type="Pfam" id="PF01529">
    <property type="entry name" value="DHHC"/>
    <property type="match status" value="1"/>
</dbReference>
<evidence type="ECO:0000256" key="1">
    <source>
        <dbReference type="ARBA" id="ARBA00004127"/>
    </source>
</evidence>
<feature type="region of interest" description="Disordered" evidence="11">
    <location>
        <begin position="1"/>
        <end position="20"/>
    </location>
</feature>
<protein>
    <recommendedName>
        <fullName evidence="10">S-acyltransferase</fullName>
        <ecNumber evidence="10">2.3.1.225</ecNumber>
    </recommendedName>
    <alternativeName>
        <fullName evidence="10">Palmitoyltransferase</fullName>
    </alternativeName>
</protein>
<comment type="caution">
    <text evidence="13">The sequence shown here is derived from an EMBL/GenBank/DDBJ whole genome shotgun (WGS) entry which is preliminary data.</text>
</comment>
<dbReference type="InterPro" id="IPR001594">
    <property type="entry name" value="Palmitoyltrfase_DHHC"/>
</dbReference>
<keyword evidence="5 10" id="KW-1133">Transmembrane helix</keyword>
<evidence type="ECO:0000256" key="4">
    <source>
        <dbReference type="ARBA" id="ARBA00022692"/>
    </source>
</evidence>
<gene>
    <name evidence="13" type="ORF">WJX75_008810</name>
</gene>
<evidence type="ECO:0000256" key="5">
    <source>
        <dbReference type="ARBA" id="ARBA00022989"/>
    </source>
</evidence>
<evidence type="ECO:0000313" key="14">
    <source>
        <dbReference type="Proteomes" id="UP001491310"/>
    </source>
</evidence>
<comment type="subcellular location">
    <subcellularLocation>
        <location evidence="1">Endomembrane system</location>
        <topology evidence="1">Multi-pass membrane protein</topology>
    </subcellularLocation>
</comment>
<name>A0ABR2YYZ1_9CHLO</name>
<evidence type="ECO:0000256" key="2">
    <source>
        <dbReference type="ARBA" id="ARBA00008574"/>
    </source>
</evidence>
<dbReference type="InterPro" id="IPR039859">
    <property type="entry name" value="PFA4/ZDH16/20/ERF2-like"/>
</dbReference>
<sequence>MAQVGTSPVTDAASRSEHQTHRSVPLKEILEAARAWSISGIDRAVWIFILAHGCLLALLLLSDTDLSRRAAGALMPSDSLLTWDRAFLALVIASLALHACLFRRLYRSDPGWVNPGESNVIEEGSPLQKCPHCGAIPPERSRHDFNTGRCVAKYDHFCPLIASSVGDLNHSLFWFYCTFQAFLIAWAWFVCLDAVMPCLSGSQSETVSCWLLLGATVLLVPLFNFFGGLALLHAYLTASGRTSYEICKGAKVPYLKPYYDSYKGPAQFALGSKGLGSLLRELRKGNAPPAPYSVGAAENLNVTDGAADHFILKPSESEVQPISSATCFSCTLHLELF</sequence>
<keyword evidence="9 10" id="KW-0012">Acyltransferase</keyword>
<dbReference type="Proteomes" id="UP001491310">
    <property type="component" value="Unassembled WGS sequence"/>
</dbReference>
<dbReference type="PANTHER" id="PTHR22883:SF301">
    <property type="entry name" value="PALMITOYLTRANSFERASE ZDHHC12"/>
    <property type="match status" value="1"/>
</dbReference>
<organism evidence="13 14">
    <name type="scientific">Coccomyxa subellipsoidea</name>
    <dbReference type="NCBI Taxonomy" id="248742"/>
    <lineage>
        <taxon>Eukaryota</taxon>
        <taxon>Viridiplantae</taxon>
        <taxon>Chlorophyta</taxon>
        <taxon>core chlorophytes</taxon>
        <taxon>Trebouxiophyceae</taxon>
        <taxon>Trebouxiophyceae incertae sedis</taxon>
        <taxon>Coccomyxaceae</taxon>
        <taxon>Coccomyxa</taxon>
    </lineage>
</organism>
<evidence type="ECO:0000256" key="8">
    <source>
        <dbReference type="ARBA" id="ARBA00023288"/>
    </source>
</evidence>
<evidence type="ECO:0000259" key="12">
    <source>
        <dbReference type="Pfam" id="PF01529"/>
    </source>
</evidence>